<dbReference type="SUPFAM" id="SSF48452">
    <property type="entry name" value="TPR-like"/>
    <property type="match status" value="1"/>
</dbReference>
<dbReference type="Gene3D" id="3.30.1330.60">
    <property type="entry name" value="OmpA-like domain"/>
    <property type="match status" value="1"/>
</dbReference>
<protein>
    <submittedName>
        <fullName evidence="1">Putative lipoprotein</fullName>
    </submittedName>
</protein>
<sequence length="687" mass="80321">MRTTRRIIPFALLSGLLLSCGSEHRLARVRISQPGVREATTDTACKVPEQIAWTDDKGERHIVTRAEKDSVTGEEITSVELSEITVMARSKQVAERNGKINLDFVVTVPGELVSNKWQLQLAPVAYKPSDTLYLDRIFLSGADFAKMQKRGYMRYQAFINSIIPDSLYLQKLFDGKGYRKALAELEEEYFQAWKHEVLQKERWIDWSDKANARFALFNWRVEQNRRAIAGYNSILEHLPAYWMTRELEGKYIPSRWRMFAEGGYKIRTRSISPEDSAAITRRFTDYGKMAENQKRKEQAGAMYDKYVRFPYEPARLDTVIREGNKFVYYYKQELPATENTKRIDLTLDGLILSKDETRTPLPPSDTITYFISSMVQFLDRTPRYKKKIVTRKDEVSLRAYVAYKTGSTEFREETGNNRSEIDKVFKAIRSINYTGEFLIDSVLMTATSSPEGDAGMNLFLSRGRATELKKYLARRTEDAEGVDTIFRPAWRGEDWERLRGLVAKDDTLRHRPELLRIMEETRNPDIREHALKKYPEDYRRIREKHYPLLRGVEFLFHLHRRDMIQDTVVMPVIDSTYMAAVRMIEDRRYKQALALLDEHYPADYNTAVCLMSLGYDARALEIMREQRDTSDRNYLLAILYSRLGRKEDAVKSYVRSCDQDAGKIWRGRLDPEINTLIETYNLYKDEY</sequence>
<dbReference type="AlphaFoldDB" id="A0A173Z4K1"/>
<organism evidence="1 2">
    <name type="scientific">Phocaeicola vulgatus</name>
    <name type="common">Bacteroides vulgatus</name>
    <dbReference type="NCBI Taxonomy" id="821"/>
    <lineage>
        <taxon>Bacteria</taxon>
        <taxon>Pseudomonadati</taxon>
        <taxon>Bacteroidota</taxon>
        <taxon>Bacteroidia</taxon>
        <taxon>Bacteroidales</taxon>
        <taxon>Bacteroidaceae</taxon>
        <taxon>Phocaeicola</taxon>
    </lineage>
</organism>
<name>A0A173Z4K1_PHOVU</name>
<dbReference type="Gene3D" id="1.25.40.10">
    <property type="entry name" value="Tetratricopeptide repeat domain"/>
    <property type="match status" value="1"/>
</dbReference>
<evidence type="ECO:0000313" key="2">
    <source>
        <dbReference type="Proteomes" id="UP000095333"/>
    </source>
</evidence>
<dbReference type="PROSITE" id="PS51257">
    <property type="entry name" value="PROKAR_LIPOPROTEIN"/>
    <property type="match status" value="1"/>
</dbReference>
<keyword evidence="1" id="KW-0449">Lipoprotein</keyword>
<evidence type="ECO:0000313" key="1">
    <source>
        <dbReference type="EMBL" id="CUN71281.1"/>
    </source>
</evidence>
<dbReference type="InterPro" id="IPR036737">
    <property type="entry name" value="OmpA-like_sf"/>
</dbReference>
<dbReference type="InterPro" id="IPR011990">
    <property type="entry name" value="TPR-like_helical_dom_sf"/>
</dbReference>
<dbReference type="EMBL" id="CYZI01000002">
    <property type="protein sequence ID" value="CUN71281.1"/>
    <property type="molecule type" value="Genomic_DNA"/>
</dbReference>
<dbReference type="RefSeq" id="WP_057249595.1">
    <property type="nucleotide sequence ID" value="NZ_CYZI01000002.1"/>
</dbReference>
<reference evidence="1 2" key="1">
    <citation type="submission" date="2015-09" db="EMBL/GenBank/DDBJ databases">
        <authorList>
            <consortium name="Pathogen Informatics"/>
        </authorList>
    </citation>
    <scope>NUCLEOTIDE SEQUENCE [LARGE SCALE GENOMIC DNA]</scope>
    <source>
        <strain evidence="1 2">2789STDY5834842</strain>
    </source>
</reference>
<dbReference type="Proteomes" id="UP000095333">
    <property type="component" value="Unassembled WGS sequence"/>
</dbReference>
<accession>A0A173Z4K1</accession>
<proteinExistence type="predicted"/>
<gene>
    <name evidence="1" type="ORF">ERS852457_00690</name>
</gene>